<accession>A0ABQ5DQR0</accession>
<protein>
    <submittedName>
        <fullName evidence="1">Leucine-rich repeat, cysteine-containing subtype protein</fullName>
    </submittedName>
</protein>
<dbReference type="SUPFAM" id="SSF52047">
    <property type="entry name" value="RNI-like"/>
    <property type="match status" value="1"/>
</dbReference>
<keyword evidence="2" id="KW-1185">Reference proteome</keyword>
<sequence>MSRWSKSSLKTLHRPFPFIESLTLKGPPPDFIQAHYPDIRITPWIEQLALEFRCLKELCIRRLVAHDEDLETLTRTHGNDLRSLKIKMCKGFLTDGLRHVSKYCNQLRTLCLTYSYYDNVKDGILLHQLALNSMVKEKLHVMNMDIIYNAEDLTLLAKNYCNPLISLKIGACYLSKLGDAIRYVVRFPNLEVLYTQDIYGYRGLQVIGKFCQKLRKLTHNGLVTYAGLIALAKGCTKLECLDVTLKDISNEAMECVRTHLKNLRDFHIWLSREDDIKILPLDYGVRAMLIGCSKLERLDISHLWHGGLTYVGLEYIGSYGANLRSLSLTRIG</sequence>
<dbReference type="Proteomes" id="UP001151760">
    <property type="component" value="Unassembled WGS sequence"/>
</dbReference>
<dbReference type="PANTHER" id="PTHR16134:SF148">
    <property type="entry name" value="S-PHASE KINASE-ASSOCIATED PROTEIN 2, ISOFORM A"/>
    <property type="match status" value="1"/>
</dbReference>
<gene>
    <name evidence="1" type="ORF">Tco_0940456</name>
</gene>
<reference evidence="1" key="2">
    <citation type="submission" date="2022-01" db="EMBL/GenBank/DDBJ databases">
        <authorList>
            <person name="Yamashiro T."/>
            <person name="Shiraishi A."/>
            <person name="Satake H."/>
            <person name="Nakayama K."/>
        </authorList>
    </citation>
    <scope>NUCLEOTIDE SEQUENCE</scope>
</reference>
<dbReference type="Gene3D" id="3.80.10.10">
    <property type="entry name" value="Ribonuclease Inhibitor"/>
    <property type="match status" value="1"/>
</dbReference>
<dbReference type="InterPro" id="IPR032675">
    <property type="entry name" value="LRR_dom_sf"/>
</dbReference>
<proteinExistence type="predicted"/>
<evidence type="ECO:0000313" key="2">
    <source>
        <dbReference type="Proteomes" id="UP001151760"/>
    </source>
</evidence>
<feature type="non-terminal residue" evidence="1">
    <location>
        <position position="332"/>
    </location>
</feature>
<dbReference type="EMBL" id="BQNB010015487">
    <property type="protein sequence ID" value="GJT40591.1"/>
    <property type="molecule type" value="Genomic_DNA"/>
</dbReference>
<evidence type="ECO:0000313" key="1">
    <source>
        <dbReference type="EMBL" id="GJT40591.1"/>
    </source>
</evidence>
<comment type="caution">
    <text evidence="1">The sequence shown here is derived from an EMBL/GenBank/DDBJ whole genome shotgun (WGS) entry which is preliminary data.</text>
</comment>
<reference evidence="1" key="1">
    <citation type="journal article" date="2022" name="Int. J. Mol. Sci.">
        <title>Draft Genome of Tanacetum Coccineum: Genomic Comparison of Closely Related Tanacetum-Family Plants.</title>
        <authorList>
            <person name="Yamashiro T."/>
            <person name="Shiraishi A."/>
            <person name="Nakayama K."/>
            <person name="Satake H."/>
        </authorList>
    </citation>
    <scope>NUCLEOTIDE SEQUENCE</scope>
</reference>
<organism evidence="1 2">
    <name type="scientific">Tanacetum coccineum</name>
    <dbReference type="NCBI Taxonomy" id="301880"/>
    <lineage>
        <taxon>Eukaryota</taxon>
        <taxon>Viridiplantae</taxon>
        <taxon>Streptophyta</taxon>
        <taxon>Embryophyta</taxon>
        <taxon>Tracheophyta</taxon>
        <taxon>Spermatophyta</taxon>
        <taxon>Magnoliopsida</taxon>
        <taxon>eudicotyledons</taxon>
        <taxon>Gunneridae</taxon>
        <taxon>Pentapetalae</taxon>
        <taxon>asterids</taxon>
        <taxon>campanulids</taxon>
        <taxon>Asterales</taxon>
        <taxon>Asteraceae</taxon>
        <taxon>Asteroideae</taxon>
        <taxon>Anthemideae</taxon>
        <taxon>Anthemidinae</taxon>
        <taxon>Tanacetum</taxon>
    </lineage>
</organism>
<name>A0ABQ5DQR0_9ASTR</name>
<dbReference type="PANTHER" id="PTHR16134">
    <property type="entry name" value="F-BOX/TPR REPEAT PROTEIN POF3"/>
    <property type="match status" value="1"/>
</dbReference>